<proteinExistence type="predicted"/>
<feature type="transmembrane region" description="Helical" evidence="3">
    <location>
        <begin position="986"/>
        <end position="1005"/>
    </location>
</feature>
<keyword evidence="3" id="KW-0812">Transmembrane</keyword>
<dbReference type="InterPro" id="IPR002110">
    <property type="entry name" value="Ankyrin_rpt"/>
</dbReference>
<evidence type="ECO:0000313" key="5">
    <source>
        <dbReference type="EMBL" id="PYI01810.1"/>
    </source>
</evidence>
<dbReference type="InterPro" id="IPR036770">
    <property type="entry name" value="Ankyrin_rpt-contain_sf"/>
</dbReference>
<keyword evidence="6" id="KW-1185">Reference proteome</keyword>
<evidence type="ECO:0000259" key="4">
    <source>
        <dbReference type="PROSITE" id="PS50837"/>
    </source>
</evidence>
<dbReference type="SUPFAM" id="SSF52540">
    <property type="entry name" value="P-loop containing nucleoside triphosphate hydrolases"/>
    <property type="match status" value="1"/>
</dbReference>
<dbReference type="InterPro" id="IPR056884">
    <property type="entry name" value="NPHP3-like_N"/>
</dbReference>
<dbReference type="PANTHER" id="PTHR10039">
    <property type="entry name" value="AMELOGENIN"/>
    <property type="match status" value="1"/>
</dbReference>
<keyword evidence="1" id="KW-0677">Repeat</keyword>
<accession>A0A319DX77</accession>
<dbReference type="PROSITE" id="PS50837">
    <property type="entry name" value="NACHT"/>
    <property type="match status" value="1"/>
</dbReference>
<dbReference type="InterPro" id="IPR007111">
    <property type="entry name" value="NACHT_NTPase"/>
</dbReference>
<dbReference type="InterPro" id="IPR027417">
    <property type="entry name" value="P-loop_NTPase"/>
</dbReference>
<protein>
    <recommendedName>
        <fullName evidence="4">NACHT domain-containing protein</fullName>
    </recommendedName>
</protein>
<dbReference type="SMART" id="SM00248">
    <property type="entry name" value="ANK"/>
    <property type="match status" value="6"/>
</dbReference>
<organism evidence="5 6">
    <name type="scientific">Aspergillus sclerotiicarbonarius (strain CBS 121057 / IBT 28362)</name>
    <dbReference type="NCBI Taxonomy" id="1448318"/>
    <lineage>
        <taxon>Eukaryota</taxon>
        <taxon>Fungi</taxon>
        <taxon>Dikarya</taxon>
        <taxon>Ascomycota</taxon>
        <taxon>Pezizomycotina</taxon>
        <taxon>Eurotiomycetes</taxon>
        <taxon>Eurotiomycetidae</taxon>
        <taxon>Eurotiales</taxon>
        <taxon>Aspergillaceae</taxon>
        <taxon>Aspergillus</taxon>
        <taxon>Aspergillus subgen. Circumdati</taxon>
    </lineage>
</organism>
<dbReference type="VEuPathDB" id="FungiDB:BO78DRAFT_473056"/>
<feature type="region of interest" description="Disordered" evidence="2">
    <location>
        <begin position="1457"/>
        <end position="1506"/>
    </location>
</feature>
<evidence type="ECO:0000256" key="2">
    <source>
        <dbReference type="SAM" id="MobiDB-lite"/>
    </source>
</evidence>
<keyword evidence="3" id="KW-1133">Transmembrane helix</keyword>
<dbReference type="Proteomes" id="UP000248423">
    <property type="component" value="Unassembled WGS sequence"/>
</dbReference>
<dbReference type="Gene3D" id="3.40.50.300">
    <property type="entry name" value="P-loop containing nucleotide triphosphate hydrolases"/>
    <property type="match status" value="1"/>
</dbReference>
<dbReference type="Pfam" id="PF17100">
    <property type="entry name" value="NACHT_N"/>
    <property type="match status" value="1"/>
</dbReference>
<gene>
    <name evidence="5" type="ORF">BO78DRAFT_473056</name>
</gene>
<dbReference type="SUPFAM" id="SSF48403">
    <property type="entry name" value="Ankyrin repeat"/>
    <property type="match status" value="1"/>
</dbReference>
<sequence>MDQTGGSAPGASYWGRARKRLPPKTKEKLHKILEKVTSQEETLQDDTERGMTWPEQVLEACQKSKADYEQKQWKVSIGAREIAVHRLWDNAIGFLNKARGIVNVAASVDANANLGWSIAKLFLAIPVTKAKVASAAVEGISKVVIVMSRGLVYEHEIRQSQDGYHDVNMKNFEESLVKLYERVLTFQVLISEHYEKGSLHRTWDSIWNSDVVTAFDKDTVQLQLDLEQEAAANSRIRSQDGFNRILESNMELRKQLLKLIGQIEDAKRRQEILAWFSNVPYEDQHDEAKKGLAKGTGRWVFQRPEFESWQTSRKRRILWLNGIPGAGKTKIMSVVIEKFKEEVSSGTAPEGKSGPATDQIAFFYCRRYEESRRDAITILRSLAKQLATLCDPLPKSMERLYNVKGKEGSASRIIHIKQIQKILKKAIEMNGNVVVFLDALDECSEESKKDLLKTFKRLLKLCHGLKVIISSRDQRIIHTRLEKYPTISVTATDNKDDIDGFVRQQIESFMNSKDHGDVVKKSVQELEGRIIDTFLEKSEGMFQWAAMHMAHILSQKNKAGILAALTQLPKGLEDTYSGLMSQIKSETSGESASRAFCWLQAAGGTCKTSVLVAAVSIGIEQGDNADLEDQIQDIDSILGPCQNLMVVEGDSVRFSHLSVQEYFESSEARVKECQVFAATICLRTLLYYDYRIDLWEDGLPIDLSDYSNHDRMGTRSSLDDLWEYAYEHWWTYTTLALPDNNVKQLVEDFADQEPPSRGFTRWLLHLSRDSTAALIECCERAIAGSSTEWGDVDKLLEFIFAPQLWLSPSRHMEINTRRHIREGEYVILQHLVTACLSKVKSMAPVSPSEWYSQAKKSTGIRKLEKRGVEMENSGNLAEGVCQIYQNIDPKANTFMLISALATGLFLVVLWHALPRQRARSLQWAGAPCHKTAINIDDLKITLRIFIDALSLPYTGVASDSQYTPLVNCVRLLPFFNNPDARYREEMAMFTLVLLAVMHWGSPFNLNHALVTTNGFVYHLPFIKWLVHNGADVNFTPDKDGIGRGSPLIAALVNTFEYDTSIAGFLLEKGADINLPAGVGRYDNALTAAIRQGEESKVQFLLSNPDIDINAKLGPDTEATDGTPLIAACRIGNPRMVKLLLEQPKLQVNLQASGGKYGTALIAACGEHEVAITRLLVDHPNIDVNKQSSVGDFGTALIAACGAEYDERNKTQDRSANSIKPIDILLSTALIDVHATTPHGRYGSALVAACLINDVDHVKKILSRAKSPRQNQESYRWPPPKHFLEKINLKIIIMLVIAQDPVIDQLRADVSQNTTLGDDIGSSLIDRWDKKKSSSGAIQLLQAALKLEIIEIETGIFLDINSDALDILAERVADPEGSFWQARNYLDRLGFPDPSTLTTQYLQRWFLACPVILETEGWGAVSKWFFALVRRFEFRETQLPTDVNWEFLLDVLNSYRLEEEEHSPSDQEEEVDHGNRGESADTGDESSDEDDGSGDDENDSSDTDSSD</sequence>
<dbReference type="Gene3D" id="1.25.40.20">
    <property type="entry name" value="Ankyrin repeat-containing domain"/>
    <property type="match status" value="1"/>
</dbReference>
<dbReference type="Pfam" id="PF12796">
    <property type="entry name" value="Ank_2"/>
    <property type="match status" value="1"/>
</dbReference>
<keyword evidence="3" id="KW-0472">Membrane</keyword>
<reference evidence="5 6" key="1">
    <citation type="submission" date="2018-02" db="EMBL/GenBank/DDBJ databases">
        <title>The genomes of Aspergillus section Nigri reveals drivers in fungal speciation.</title>
        <authorList>
            <consortium name="DOE Joint Genome Institute"/>
            <person name="Vesth T.C."/>
            <person name="Nybo J."/>
            <person name="Theobald S."/>
            <person name="Brandl J."/>
            <person name="Frisvad J.C."/>
            <person name="Nielsen K.F."/>
            <person name="Lyhne E.K."/>
            <person name="Kogle M.E."/>
            <person name="Kuo A."/>
            <person name="Riley R."/>
            <person name="Clum A."/>
            <person name="Nolan M."/>
            <person name="Lipzen A."/>
            <person name="Salamov A."/>
            <person name="Henrissat B."/>
            <person name="Wiebenga A."/>
            <person name="De vries R.P."/>
            <person name="Grigoriev I.V."/>
            <person name="Mortensen U.H."/>
            <person name="Andersen M.R."/>
            <person name="Baker S.E."/>
        </authorList>
    </citation>
    <scope>NUCLEOTIDE SEQUENCE [LARGE SCALE GENOMIC DNA]</scope>
    <source>
        <strain evidence="5 6">CBS 121057</strain>
    </source>
</reference>
<dbReference type="EMBL" id="KZ826406">
    <property type="protein sequence ID" value="PYI01810.1"/>
    <property type="molecule type" value="Genomic_DNA"/>
</dbReference>
<feature type="region of interest" description="Disordered" evidence="2">
    <location>
        <begin position="1"/>
        <end position="25"/>
    </location>
</feature>
<evidence type="ECO:0000256" key="1">
    <source>
        <dbReference type="ARBA" id="ARBA00022737"/>
    </source>
</evidence>
<name>A0A319DX77_ASPSB</name>
<evidence type="ECO:0000313" key="6">
    <source>
        <dbReference type="Proteomes" id="UP000248423"/>
    </source>
</evidence>
<dbReference type="OrthoDB" id="7464126at2759"/>
<dbReference type="Pfam" id="PF24883">
    <property type="entry name" value="NPHP3_N"/>
    <property type="match status" value="1"/>
</dbReference>
<evidence type="ECO:0000256" key="3">
    <source>
        <dbReference type="SAM" id="Phobius"/>
    </source>
</evidence>
<dbReference type="InterPro" id="IPR031359">
    <property type="entry name" value="NACHT_N"/>
</dbReference>
<dbReference type="STRING" id="1448318.A0A319DX77"/>
<feature type="domain" description="NACHT" evidence="4">
    <location>
        <begin position="316"/>
        <end position="472"/>
    </location>
</feature>
<feature type="transmembrane region" description="Helical" evidence="3">
    <location>
        <begin position="894"/>
        <end position="913"/>
    </location>
</feature>
<feature type="compositionally biased region" description="Acidic residues" evidence="2">
    <location>
        <begin position="1480"/>
        <end position="1506"/>
    </location>
</feature>